<dbReference type="InterPro" id="IPR045572">
    <property type="entry name" value="RE_endonuc_C"/>
</dbReference>
<dbReference type="Pfam" id="PF19778">
    <property type="entry name" value="RE_endonuc"/>
    <property type="match status" value="1"/>
</dbReference>
<feature type="domain" description="Type III restriction enzyme C-terminal endonuclease" evidence="1">
    <location>
        <begin position="9"/>
        <end position="72"/>
    </location>
</feature>
<evidence type="ECO:0000313" key="2">
    <source>
        <dbReference type="EMBL" id="MFC4873816.1"/>
    </source>
</evidence>
<dbReference type="Proteomes" id="UP001595818">
    <property type="component" value="Unassembled WGS sequence"/>
</dbReference>
<dbReference type="RefSeq" id="WP_377067242.1">
    <property type="nucleotide sequence ID" value="NZ_JBHSJJ010000013.1"/>
</dbReference>
<name>A0ABV9T5P9_9BACT</name>
<accession>A0ABV9T5P9</accession>
<evidence type="ECO:0000259" key="1">
    <source>
        <dbReference type="Pfam" id="PF19778"/>
    </source>
</evidence>
<sequence>MTSSPNAHETPTGKYNPDWALVFKNEKKIYFVAETKSTKDLTKLRNEEKLKIQFGKAHFENFEGVAYKHTTKVEDLV</sequence>
<organism evidence="2 3">
    <name type="scientific">Negadavirga shengliensis</name>
    <dbReference type="NCBI Taxonomy" id="1389218"/>
    <lineage>
        <taxon>Bacteria</taxon>
        <taxon>Pseudomonadati</taxon>
        <taxon>Bacteroidota</taxon>
        <taxon>Cytophagia</taxon>
        <taxon>Cytophagales</taxon>
        <taxon>Cyclobacteriaceae</taxon>
        <taxon>Negadavirga</taxon>
    </lineage>
</organism>
<protein>
    <recommendedName>
        <fullName evidence="1">Type III restriction enzyme C-terminal endonuclease domain-containing protein</fullName>
    </recommendedName>
</protein>
<evidence type="ECO:0000313" key="3">
    <source>
        <dbReference type="Proteomes" id="UP001595818"/>
    </source>
</evidence>
<dbReference type="EMBL" id="JBHSJJ010000013">
    <property type="protein sequence ID" value="MFC4873816.1"/>
    <property type="molecule type" value="Genomic_DNA"/>
</dbReference>
<keyword evidence="3" id="KW-1185">Reference proteome</keyword>
<proteinExistence type="predicted"/>
<comment type="caution">
    <text evidence="2">The sequence shown here is derived from an EMBL/GenBank/DDBJ whole genome shotgun (WGS) entry which is preliminary data.</text>
</comment>
<gene>
    <name evidence="2" type="ORF">ACFPFU_19085</name>
</gene>
<reference evidence="3" key="1">
    <citation type="journal article" date="2019" name="Int. J. Syst. Evol. Microbiol.">
        <title>The Global Catalogue of Microorganisms (GCM) 10K type strain sequencing project: providing services to taxonomists for standard genome sequencing and annotation.</title>
        <authorList>
            <consortium name="The Broad Institute Genomics Platform"/>
            <consortium name="The Broad Institute Genome Sequencing Center for Infectious Disease"/>
            <person name="Wu L."/>
            <person name="Ma J."/>
        </authorList>
    </citation>
    <scope>NUCLEOTIDE SEQUENCE [LARGE SCALE GENOMIC DNA]</scope>
    <source>
        <strain evidence="3">CGMCC 4.7466</strain>
    </source>
</reference>